<dbReference type="GO" id="GO:0004300">
    <property type="term" value="F:enoyl-CoA hydratase activity"/>
    <property type="evidence" value="ECO:0007669"/>
    <property type="project" value="UniProtKB-EC"/>
</dbReference>
<dbReference type="InterPro" id="IPR013328">
    <property type="entry name" value="6PGD_dom2"/>
</dbReference>
<dbReference type="Gene3D" id="1.10.12.10">
    <property type="entry name" value="Lyase 2-enoyl-coa Hydratase, Chain A, domain 2"/>
    <property type="match status" value="1"/>
</dbReference>
<evidence type="ECO:0000256" key="1">
    <source>
        <dbReference type="ARBA" id="ARBA00005086"/>
    </source>
</evidence>
<dbReference type="Pfam" id="PF00725">
    <property type="entry name" value="3HCDH"/>
    <property type="match status" value="1"/>
</dbReference>
<dbReference type="InterPro" id="IPR006108">
    <property type="entry name" value="3HC_DH_C"/>
</dbReference>
<dbReference type="RefSeq" id="WP_012933141.1">
    <property type="nucleotide sequence ID" value="NC_013739.1"/>
</dbReference>
<dbReference type="KEGG" id="cwo:Cwoe_1663"/>
<dbReference type="Gene3D" id="3.90.226.10">
    <property type="entry name" value="2-enoyl-CoA Hydratase, Chain A, domain 1"/>
    <property type="match status" value="1"/>
</dbReference>
<accession>D3F114</accession>
<evidence type="ECO:0000256" key="2">
    <source>
        <dbReference type="ARBA" id="ARBA00005254"/>
    </source>
</evidence>
<evidence type="ECO:0000313" key="9">
    <source>
        <dbReference type="EMBL" id="ADB50090.1"/>
    </source>
</evidence>
<keyword evidence="4" id="KW-0443">Lipid metabolism</keyword>
<keyword evidence="10" id="KW-1185">Reference proteome</keyword>
<dbReference type="SUPFAM" id="SSF52096">
    <property type="entry name" value="ClpP/crotonase"/>
    <property type="match status" value="1"/>
</dbReference>
<dbReference type="InterPro" id="IPR014748">
    <property type="entry name" value="Enoyl-CoA_hydra_C"/>
</dbReference>
<evidence type="ECO:0000256" key="3">
    <source>
        <dbReference type="ARBA" id="ARBA00012076"/>
    </source>
</evidence>
<proteinExistence type="inferred from homology"/>
<dbReference type="CDD" id="cd06558">
    <property type="entry name" value="crotonase-like"/>
    <property type="match status" value="1"/>
</dbReference>
<dbReference type="Proteomes" id="UP000008229">
    <property type="component" value="Chromosome"/>
</dbReference>
<dbReference type="eggNOG" id="COG1250">
    <property type="taxonomic scope" value="Bacteria"/>
</dbReference>
<organism evidence="9 10">
    <name type="scientific">Conexibacter woesei (strain DSM 14684 / CCUG 47730 / CIP 108061 / JCM 11494 / NBRC 100937 / ID131577)</name>
    <dbReference type="NCBI Taxonomy" id="469383"/>
    <lineage>
        <taxon>Bacteria</taxon>
        <taxon>Bacillati</taxon>
        <taxon>Actinomycetota</taxon>
        <taxon>Thermoleophilia</taxon>
        <taxon>Solirubrobacterales</taxon>
        <taxon>Conexibacteraceae</taxon>
        <taxon>Conexibacter</taxon>
    </lineage>
</organism>
<dbReference type="GO" id="GO:0006635">
    <property type="term" value="P:fatty acid beta-oxidation"/>
    <property type="evidence" value="ECO:0007669"/>
    <property type="project" value="TreeGrafter"/>
</dbReference>
<dbReference type="EMBL" id="CP001854">
    <property type="protein sequence ID" value="ADB50090.1"/>
    <property type="molecule type" value="Genomic_DNA"/>
</dbReference>
<protein>
    <recommendedName>
        <fullName evidence="3">enoyl-CoA hydratase</fullName>
        <ecNumber evidence="3">4.2.1.17</ecNumber>
    </recommendedName>
</protein>
<evidence type="ECO:0000259" key="8">
    <source>
        <dbReference type="Pfam" id="PF00725"/>
    </source>
</evidence>
<dbReference type="STRING" id="469383.Cwoe_1663"/>
<dbReference type="Gene3D" id="1.10.1040.10">
    <property type="entry name" value="N-(1-d-carboxylethyl)-l-norvaline Dehydrogenase, domain 2"/>
    <property type="match status" value="1"/>
</dbReference>
<dbReference type="PANTHER" id="PTHR11941:SF54">
    <property type="entry name" value="ENOYL-COA HYDRATASE, MITOCHONDRIAL"/>
    <property type="match status" value="1"/>
</dbReference>
<dbReference type="FunFam" id="3.90.226.10:FF:000009">
    <property type="entry name" value="Carnitinyl-CoA dehydratase"/>
    <property type="match status" value="1"/>
</dbReference>
<sequence>MSTASDVNVSEVVDRFQLKAFVEACLVLEEGIASTKDIDLGMMAGAGLIPPPFARADQEGLDTLLARLEQAAEAWGEHFAPPAILRRLVAQGRLGAAAGQGFFPYPRPDAGWDEGPVKLETRDAIAIAWLDNPPANSLSPTTIAALRSVWERVEDDPAVRVLVFASANPALFCAGADIKAFAAMDEAGGRALLDEAHELLRSWERSSTVTIAAVNALAFGGGCELAMATDIRIAAASASFGQPEINLGIIPGFGGTQRLPRLVGEAKAREMNLTGEPMSAEEAYEFGLVNRLVPDHELFDTALAWARKLAGQAPLAVQQIKQVSAVPDIDEGVAEEKKGFAIVFGSEDAKEGIGAFLQKRTPRFQGK</sequence>
<reference evidence="9 10" key="1">
    <citation type="journal article" date="2010" name="Stand. Genomic Sci.">
        <title>Complete genome sequence of Conexibacter woesei type strain (ID131577).</title>
        <authorList>
            <person name="Pukall R."/>
            <person name="Lapidus A."/>
            <person name="Glavina Del Rio T."/>
            <person name="Copeland A."/>
            <person name="Tice H."/>
            <person name="Cheng J.-F."/>
            <person name="Lucas S."/>
            <person name="Chen F."/>
            <person name="Nolan M."/>
            <person name="Bruce D."/>
            <person name="Goodwin L."/>
            <person name="Pitluck S."/>
            <person name="Mavromatis K."/>
            <person name="Ivanova N."/>
            <person name="Ovchinnikova G."/>
            <person name="Pati A."/>
            <person name="Chen A."/>
            <person name="Palaniappan K."/>
            <person name="Land M."/>
            <person name="Hauser L."/>
            <person name="Chang Y.-J."/>
            <person name="Jeffries C.D."/>
            <person name="Chain P."/>
            <person name="Meincke L."/>
            <person name="Sims D."/>
            <person name="Brettin T."/>
            <person name="Detter J.C."/>
            <person name="Rohde M."/>
            <person name="Goeker M."/>
            <person name="Bristow J."/>
            <person name="Eisen J.A."/>
            <person name="Markowitz V."/>
            <person name="Kyrpides N.C."/>
            <person name="Klenk H.-P."/>
            <person name="Hugenholtz P."/>
        </authorList>
    </citation>
    <scope>NUCLEOTIDE SEQUENCE [LARGE SCALE GENOMIC DNA]</scope>
    <source>
        <strain evidence="10">DSM 14684 / CIP 108061 / JCM 11494 / NBRC 100937 / ID131577</strain>
    </source>
</reference>
<dbReference type="OrthoDB" id="5240528at2"/>
<dbReference type="GO" id="GO:0016616">
    <property type="term" value="F:oxidoreductase activity, acting on the CH-OH group of donors, NAD or NADP as acceptor"/>
    <property type="evidence" value="ECO:0007669"/>
    <property type="project" value="InterPro"/>
</dbReference>
<comment type="similarity">
    <text evidence="2">Belongs to the enoyl-CoA hydratase/isomerase family.</text>
</comment>
<dbReference type="GO" id="GO:0016853">
    <property type="term" value="F:isomerase activity"/>
    <property type="evidence" value="ECO:0007669"/>
    <property type="project" value="UniProtKB-KW"/>
</dbReference>
<evidence type="ECO:0000256" key="5">
    <source>
        <dbReference type="ARBA" id="ARBA00023239"/>
    </source>
</evidence>
<dbReference type="InterPro" id="IPR029045">
    <property type="entry name" value="ClpP/crotonase-like_dom_sf"/>
</dbReference>
<dbReference type="SUPFAM" id="SSF48179">
    <property type="entry name" value="6-phosphogluconate dehydrogenase C-terminal domain-like"/>
    <property type="match status" value="1"/>
</dbReference>
<dbReference type="InterPro" id="IPR001753">
    <property type="entry name" value="Enoyl-CoA_hydra/iso"/>
</dbReference>
<dbReference type="PANTHER" id="PTHR11941">
    <property type="entry name" value="ENOYL-COA HYDRATASE-RELATED"/>
    <property type="match status" value="1"/>
</dbReference>
<name>D3F114_CONWI</name>
<feature type="domain" description="3-hydroxyacyl-CoA dehydrogenase C-terminal" evidence="8">
    <location>
        <begin position="12"/>
        <end position="105"/>
    </location>
</feature>
<evidence type="ECO:0000313" key="10">
    <source>
        <dbReference type="Proteomes" id="UP000008229"/>
    </source>
</evidence>
<comment type="pathway">
    <text evidence="1">Lipid metabolism; butanoate metabolism.</text>
</comment>
<dbReference type="HOGENOM" id="CLU_009834_7_2_11"/>
<dbReference type="InterPro" id="IPR008927">
    <property type="entry name" value="6-PGluconate_DH-like_C_sf"/>
</dbReference>
<dbReference type="EC" id="4.2.1.17" evidence="3"/>
<comment type="catalytic activity">
    <reaction evidence="6">
        <text>a (3S)-3-hydroxyacyl-CoA = a (2E)-enoyl-CoA + H2O</text>
        <dbReference type="Rhea" id="RHEA:16105"/>
        <dbReference type="ChEBI" id="CHEBI:15377"/>
        <dbReference type="ChEBI" id="CHEBI:57318"/>
        <dbReference type="ChEBI" id="CHEBI:58856"/>
        <dbReference type="EC" id="4.2.1.17"/>
    </reaction>
</comment>
<evidence type="ECO:0000256" key="6">
    <source>
        <dbReference type="ARBA" id="ARBA00023709"/>
    </source>
</evidence>
<evidence type="ECO:0000256" key="4">
    <source>
        <dbReference type="ARBA" id="ARBA00022963"/>
    </source>
</evidence>
<dbReference type="Pfam" id="PF00378">
    <property type="entry name" value="ECH_1"/>
    <property type="match status" value="1"/>
</dbReference>
<gene>
    <name evidence="9" type="ordered locus">Cwoe_1663</name>
</gene>
<keyword evidence="4" id="KW-0442">Lipid degradation</keyword>
<keyword evidence="9" id="KW-0413">Isomerase</keyword>
<reference evidence="10" key="2">
    <citation type="submission" date="2010-01" db="EMBL/GenBank/DDBJ databases">
        <title>The complete genome of Conexibacter woesei DSM 14684.</title>
        <authorList>
            <consortium name="US DOE Joint Genome Institute (JGI-PGF)"/>
            <person name="Lucas S."/>
            <person name="Copeland A."/>
            <person name="Lapidus A."/>
            <person name="Glavina del Rio T."/>
            <person name="Dalin E."/>
            <person name="Tice H."/>
            <person name="Bruce D."/>
            <person name="Goodwin L."/>
            <person name="Pitluck S."/>
            <person name="Kyrpides N."/>
            <person name="Mavromatis K."/>
            <person name="Ivanova N."/>
            <person name="Mikhailova N."/>
            <person name="Chertkov O."/>
            <person name="Brettin T."/>
            <person name="Detter J.C."/>
            <person name="Han C."/>
            <person name="Larimer F."/>
            <person name="Land M."/>
            <person name="Hauser L."/>
            <person name="Markowitz V."/>
            <person name="Cheng J.-F."/>
            <person name="Hugenholtz P."/>
            <person name="Woyke T."/>
            <person name="Wu D."/>
            <person name="Pukall R."/>
            <person name="Steenblock K."/>
            <person name="Schneider S."/>
            <person name="Klenk H.-P."/>
            <person name="Eisen J.A."/>
        </authorList>
    </citation>
    <scope>NUCLEOTIDE SEQUENCE [LARGE SCALE GENOMIC DNA]</scope>
    <source>
        <strain evidence="10">DSM 14684 / CIP 108061 / JCM 11494 / NBRC 100937 / ID131577</strain>
    </source>
</reference>
<evidence type="ECO:0000256" key="7">
    <source>
        <dbReference type="ARBA" id="ARBA00023717"/>
    </source>
</evidence>
<comment type="catalytic activity">
    <reaction evidence="7">
        <text>a 4-saturated-(3S)-3-hydroxyacyl-CoA = a (3E)-enoyl-CoA + H2O</text>
        <dbReference type="Rhea" id="RHEA:20724"/>
        <dbReference type="ChEBI" id="CHEBI:15377"/>
        <dbReference type="ChEBI" id="CHEBI:58521"/>
        <dbReference type="ChEBI" id="CHEBI:137480"/>
        <dbReference type="EC" id="4.2.1.17"/>
    </reaction>
</comment>
<dbReference type="AlphaFoldDB" id="D3F114"/>
<dbReference type="eggNOG" id="COG1024">
    <property type="taxonomic scope" value="Bacteria"/>
</dbReference>
<keyword evidence="5" id="KW-0456">Lyase</keyword>